<protein>
    <submittedName>
        <fullName evidence="1">Uncharacterized protein</fullName>
    </submittedName>
</protein>
<dbReference type="PANTHER" id="PTHR34950:SF13">
    <property type="match status" value="1"/>
</dbReference>
<gene>
    <name evidence="1" type="ORF">AABB24_008157</name>
</gene>
<dbReference type="PANTHER" id="PTHR34950">
    <property type="entry name" value="OS04G0457400 PROTEIN"/>
    <property type="match status" value="1"/>
</dbReference>
<dbReference type="EMBL" id="JBJKTR010000004">
    <property type="protein sequence ID" value="KAL3371472.1"/>
    <property type="molecule type" value="Genomic_DNA"/>
</dbReference>
<feature type="non-terminal residue" evidence="1">
    <location>
        <position position="1"/>
    </location>
</feature>
<organism evidence="1 2">
    <name type="scientific">Solanum stoloniferum</name>
    <dbReference type="NCBI Taxonomy" id="62892"/>
    <lineage>
        <taxon>Eukaryota</taxon>
        <taxon>Viridiplantae</taxon>
        <taxon>Streptophyta</taxon>
        <taxon>Embryophyta</taxon>
        <taxon>Tracheophyta</taxon>
        <taxon>Spermatophyta</taxon>
        <taxon>Magnoliopsida</taxon>
        <taxon>eudicotyledons</taxon>
        <taxon>Gunneridae</taxon>
        <taxon>Pentapetalae</taxon>
        <taxon>asterids</taxon>
        <taxon>lamiids</taxon>
        <taxon>Solanales</taxon>
        <taxon>Solanaceae</taxon>
        <taxon>Solanoideae</taxon>
        <taxon>Solaneae</taxon>
        <taxon>Solanum</taxon>
    </lineage>
</organism>
<evidence type="ECO:0000313" key="2">
    <source>
        <dbReference type="Proteomes" id="UP001627284"/>
    </source>
</evidence>
<dbReference type="AlphaFoldDB" id="A0ABD2UU37"/>
<dbReference type="Proteomes" id="UP001627284">
    <property type="component" value="Unassembled WGS sequence"/>
</dbReference>
<accession>A0ABD2UU37</accession>
<comment type="caution">
    <text evidence="1">The sequence shown here is derived from an EMBL/GenBank/DDBJ whole genome shotgun (WGS) entry which is preliminary data.</text>
</comment>
<sequence length="99" mass="11049">LHFKFLGVKSEILIVASNFFGKMSIASGYLVEAYAMKMIHKDKMKNLEKKEATTHENCNQSKKSSSSSSWFTKMFKKVHPVTTPSSDSATKIKNVLASS</sequence>
<name>A0ABD2UU37_9SOLN</name>
<proteinExistence type="predicted"/>
<evidence type="ECO:0000313" key="1">
    <source>
        <dbReference type="EMBL" id="KAL3371472.1"/>
    </source>
</evidence>
<keyword evidence="2" id="KW-1185">Reference proteome</keyword>
<reference evidence="1 2" key="1">
    <citation type="submission" date="2024-05" db="EMBL/GenBank/DDBJ databases">
        <title>De novo assembly of an allotetraploid wild potato.</title>
        <authorList>
            <person name="Hosaka A.J."/>
        </authorList>
    </citation>
    <scope>NUCLEOTIDE SEQUENCE [LARGE SCALE GENOMIC DNA]</scope>
    <source>
        <tissue evidence="1">Young leaves</tissue>
    </source>
</reference>